<proteinExistence type="predicted"/>
<protein>
    <recommendedName>
        <fullName evidence="1">Putative Se/S carrier protein-like domain-containing protein</fullName>
    </recommendedName>
</protein>
<dbReference type="Proteomes" id="UP000078386">
    <property type="component" value="Unassembled WGS sequence"/>
</dbReference>
<organism evidence="2 3">
    <name type="scientific">Kluyvera georgiana ATCC 51603</name>
    <dbReference type="NCBI Taxonomy" id="1354264"/>
    <lineage>
        <taxon>Bacteria</taxon>
        <taxon>Pseudomonadati</taxon>
        <taxon>Pseudomonadota</taxon>
        <taxon>Gammaproteobacteria</taxon>
        <taxon>Enterobacterales</taxon>
        <taxon>Enterobacteriaceae</taxon>
        <taxon>Kluyvera</taxon>
    </lineage>
</organism>
<accession>A0A1B7JPN3</accession>
<keyword evidence="3" id="KW-1185">Reference proteome</keyword>
<sequence>MTEYLFLFHSTLGVVQTRKALQAAGITFRVADIPRQLRGGCGLCIYLYCPQGEERRWVIPGATESIYRCDEGFQLLHAFSASSHNPGEA</sequence>
<dbReference type="AlphaFoldDB" id="A0A1B7JPN3"/>
<reference evidence="2 3" key="1">
    <citation type="submission" date="2016-04" db="EMBL/GenBank/DDBJ databases">
        <title>ATOL: Assembling a taxonomically balanced genome-scale reconstruction of the evolutionary history of the Enterobacteriaceae.</title>
        <authorList>
            <person name="Plunkett G.III."/>
            <person name="Neeno-Eckwall E.C."/>
            <person name="Glasner J.D."/>
            <person name="Perna N.T."/>
        </authorList>
    </citation>
    <scope>NUCLEOTIDE SEQUENCE [LARGE SCALE GENOMIC DNA]</scope>
    <source>
        <strain evidence="2 3">ATCC 51603</strain>
    </source>
</reference>
<dbReference type="Pfam" id="PF11823">
    <property type="entry name" value="Se_S_carrier"/>
    <property type="match status" value="1"/>
</dbReference>
<evidence type="ECO:0000259" key="1">
    <source>
        <dbReference type="Pfam" id="PF11823"/>
    </source>
</evidence>
<dbReference type="RefSeq" id="WP_064547075.1">
    <property type="nucleotide sequence ID" value="NZ_LXEU01000067.1"/>
</dbReference>
<feature type="domain" description="Putative Se/S carrier protein-like" evidence="1">
    <location>
        <begin position="3"/>
        <end position="57"/>
    </location>
</feature>
<dbReference type="EMBL" id="LXEU01000067">
    <property type="protein sequence ID" value="OAT49867.1"/>
    <property type="molecule type" value="Genomic_DNA"/>
</dbReference>
<dbReference type="PATRIC" id="fig|1354264.4.peg.3459"/>
<comment type="caution">
    <text evidence="2">The sequence shown here is derived from an EMBL/GenBank/DDBJ whole genome shotgun (WGS) entry which is preliminary data.</text>
</comment>
<name>A0A1B7JPN3_9ENTR</name>
<gene>
    <name evidence="2" type="ORF">M989_03323</name>
</gene>
<evidence type="ECO:0000313" key="2">
    <source>
        <dbReference type="EMBL" id="OAT49867.1"/>
    </source>
</evidence>
<evidence type="ECO:0000313" key="3">
    <source>
        <dbReference type="Proteomes" id="UP000078386"/>
    </source>
</evidence>
<dbReference type="InterPro" id="IPR021778">
    <property type="entry name" value="Se/S_carrier-like"/>
</dbReference>